<dbReference type="SUPFAM" id="SSF54637">
    <property type="entry name" value="Thioesterase/thiol ester dehydrase-isomerase"/>
    <property type="match status" value="1"/>
</dbReference>
<dbReference type="Pfam" id="PF22636">
    <property type="entry name" value="FlK"/>
    <property type="match status" value="1"/>
</dbReference>
<dbReference type="PANTHER" id="PTHR36934:SF1">
    <property type="entry name" value="THIOESTERASE DOMAIN-CONTAINING PROTEIN"/>
    <property type="match status" value="1"/>
</dbReference>
<sequence length="133" mass="14248">MIEIGKSYTIEQVVTPEMTARAIGSGGLEVFGTPFMMAMMEHAAMDCVQPDLPEGKGTVGVDIHSSHLAPTPVGMTVRATATVTGVSENGKLITFRVEASDDWGPIGEGTHTRAIIANDRFLQKCNSKLTERK</sequence>
<dbReference type="AlphaFoldDB" id="A0AAE3AEE9"/>
<feature type="binding site" evidence="2">
    <location>
        <position position="113"/>
    </location>
    <ligand>
        <name>substrate</name>
    </ligand>
</feature>
<evidence type="ECO:0000256" key="1">
    <source>
        <dbReference type="PIRSR" id="PIRSR014972-1"/>
    </source>
</evidence>
<proteinExistence type="predicted"/>
<dbReference type="InterPro" id="IPR054485">
    <property type="entry name" value="FlK-like_dom"/>
</dbReference>
<keyword evidence="5" id="KW-1185">Reference proteome</keyword>
<feature type="binding site" evidence="2">
    <location>
        <position position="60"/>
    </location>
    <ligand>
        <name>substrate</name>
    </ligand>
</feature>
<reference evidence="4" key="1">
    <citation type="submission" date="2021-10" db="EMBL/GenBank/DDBJ databases">
        <title>Anaerobic single-cell dispensing facilitates the cultivation of human gut bacteria.</title>
        <authorList>
            <person name="Afrizal A."/>
        </authorList>
    </citation>
    <scope>NUCLEOTIDE SEQUENCE</scope>
    <source>
        <strain evidence="4">CLA-AA-H272</strain>
    </source>
</reference>
<feature type="active site" evidence="1">
    <location>
        <position position="33"/>
    </location>
</feature>
<organism evidence="4 5">
    <name type="scientific">Brotocaccenecus cirricatena</name>
    <dbReference type="NCBI Taxonomy" id="3064195"/>
    <lineage>
        <taxon>Bacteria</taxon>
        <taxon>Bacillati</taxon>
        <taxon>Bacillota</taxon>
        <taxon>Clostridia</taxon>
        <taxon>Eubacteriales</taxon>
        <taxon>Oscillospiraceae</taxon>
        <taxon>Brotocaccenecus</taxon>
    </lineage>
</organism>
<accession>A0AAE3AEE9</accession>
<protein>
    <submittedName>
        <fullName evidence="4">Thioesterase family protein</fullName>
    </submittedName>
</protein>
<feature type="binding site" evidence="2">
    <location>
        <position position="60"/>
    </location>
    <ligand>
        <name>CoA</name>
        <dbReference type="ChEBI" id="CHEBI:57287"/>
    </ligand>
</feature>
<dbReference type="RefSeq" id="WP_302928773.1">
    <property type="nucleotide sequence ID" value="NZ_JAJEPW010000020.1"/>
</dbReference>
<dbReference type="Proteomes" id="UP001199319">
    <property type="component" value="Unassembled WGS sequence"/>
</dbReference>
<name>A0AAE3AEE9_9FIRM</name>
<gene>
    <name evidence="4" type="ORF">LKD37_08200</name>
</gene>
<comment type="caution">
    <text evidence="4">The sequence shown here is derived from an EMBL/GenBank/DDBJ whole genome shotgun (WGS) entry which is preliminary data.</text>
</comment>
<dbReference type="InterPro" id="IPR025540">
    <property type="entry name" value="FlK"/>
</dbReference>
<evidence type="ECO:0000256" key="2">
    <source>
        <dbReference type="PIRSR" id="PIRSR014972-2"/>
    </source>
</evidence>
<dbReference type="InterPro" id="IPR029069">
    <property type="entry name" value="HotDog_dom_sf"/>
</dbReference>
<dbReference type="EMBL" id="JAJEPW010000020">
    <property type="protein sequence ID" value="MCC2129493.1"/>
    <property type="molecule type" value="Genomic_DNA"/>
</dbReference>
<evidence type="ECO:0000313" key="5">
    <source>
        <dbReference type="Proteomes" id="UP001199319"/>
    </source>
</evidence>
<dbReference type="PIRSF" id="PIRSF014972">
    <property type="entry name" value="FlK"/>
    <property type="match status" value="1"/>
</dbReference>
<feature type="domain" description="Fluoroacetyl-CoA-specific thioesterase-like" evidence="3">
    <location>
        <begin position="14"/>
        <end position="118"/>
    </location>
</feature>
<dbReference type="PANTHER" id="PTHR36934">
    <property type="entry name" value="BLR0278 PROTEIN"/>
    <property type="match status" value="1"/>
</dbReference>
<evidence type="ECO:0000259" key="3">
    <source>
        <dbReference type="Pfam" id="PF22636"/>
    </source>
</evidence>
<dbReference type="Gene3D" id="3.10.129.10">
    <property type="entry name" value="Hotdog Thioesterase"/>
    <property type="match status" value="1"/>
</dbReference>
<feature type="active site" evidence="1">
    <location>
        <position position="41"/>
    </location>
</feature>
<feature type="active site" evidence="1">
    <location>
        <position position="67"/>
    </location>
</feature>
<evidence type="ECO:0000313" key="4">
    <source>
        <dbReference type="EMBL" id="MCC2129493.1"/>
    </source>
</evidence>